<proteinExistence type="predicted"/>
<evidence type="ECO:0000259" key="1">
    <source>
        <dbReference type="Pfam" id="PF01814"/>
    </source>
</evidence>
<dbReference type="Proteomes" id="UP000250928">
    <property type="component" value="Unassembled WGS sequence"/>
</dbReference>
<dbReference type="EMBL" id="PQCO01000322">
    <property type="protein sequence ID" value="PUD98127.1"/>
    <property type="molecule type" value="Genomic_DNA"/>
</dbReference>
<organism evidence="2 3">
    <name type="scientific">Candidatus Sedimenticola endophacoides</name>
    <dbReference type="NCBI Taxonomy" id="2548426"/>
    <lineage>
        <taxon>Bacteria</taxon>
        <taxon>Pseudomonadati</taxon>
        <taxon>Pseudomonadota</taxon>
        <taxon>Gammaproteobacteria</taxon>
        <taxon>Chromatiales</taxon>
        <taxon>Sedimenticolaceae</taxon>
        <taxon>Sedimenticola</taxon>
    </lineage>
</organism>
<sequence length="202" mass="23489">MEPAAPRPCGCRDRNQGERTMHEMLEKLQRDHANLKRVLEILSHQIDLFCEGHESNTDLLIELIEYLESYADHGHHPLEDEIFRVGLKERPEQLAILYDQHAGLSRMTRRFRNSLEGVLQGEVMLREEIGIQGREYVALQSQHLDLEEGEVFPYLERQMTPGKWGHVGAHLPRYDDPVFDAPDRVRFHNLLAYLERDTAAVT</sequence>
<dbReference type="GO" id="GO:0005886">
    <property type="term" value="C:plasma membrane"/>
    <property type="evidence" value="ECO:0007669"/>
    <property type="project" value="TreeGrafter"/>
</dbReference>
<dbReference type="Pfam" id="PF01814">
    <property type="entry name" value="Hemerythrin"/>
    <property type="match status" value="1"/>
</dbReference>
<dbReference type="PANTHER" id="PTHR39966:SF1">
    <property type="entry name" value="HEMERYTHRIN-LIKE DOMAIN-CONTAINING PROTEIN"/>
    <property type="match status" value="1"/>
</dbReference>
<dbReference type="InterPro" id="IPR012312">
    <property type="entry name" value="Hemerythrin-like"/>
</dbReference>
<comment type="caution">
    <text evidence="2">The sequence shown here is derived from an EMBL/GenBank/DDBJ whole genome shotgun (WGS) entry which is preliminary data.</text>
</comment>
<evidence type="ECO:0000313" key="2">
    <source>
        <dbReference type="EMBL" id="PUD98127.1"/>
    </source>
</evidence>
<dbReference type="Gene3D" id="1.20.120.520">
    <property type="entry name" value="nmb1532 protein domain like"/>
    <property type="match status" value="1"/>
</dbReference>
<dbReference type="PANTHER" id="PTHR39966">
    <property type="entry name" value="BLL2471 PROTEIN-RELATED"/>
    <property type="match status" value="1"/>
</dbReference>
<reference evidence="2 3" key="1">
    <citation type="submission" date="2018-01" db="EMBL/GenBank/DDBJ databases">
        <title>Novel co-symbiosis in the lucinid bivalve Phacoides pectinatus.</title>
        <authorList>
            <person name="Lim S.J."/>
            <person name="Davis B.G."/>
            <person name="Gill D.E."/>
            <person name="Engel A.S."/>
            <person name="Anderson L.C."/>
            <person name="Campbell B.J."/>
        </authorList>
    </citation>
    <scope>NUCLEOTIDE SEQUENCE [LARGE SCALE GENOMIC DNA]</scope>
    <source>
        <strain evidence="2">N3_P5</strain>
    </source>
</reference>
<dbReference type="AlphaFoldDB" id="A0A6N4DMF3"/>
<accession>A0A6N4DMF3</accession>
<protein>
    <submittedName>
        <fullName evidence="2">Purine catabolism protein pucG</fullName>
    </submittedName>
</protein>
<gene>
    <name evidence="2" type="ORF">C3L24_13335</name>
</gene>
<name>A0A6N4DMF3_9GAMM</name>
<evidence type="ECO:0000313" key="3">
    <source>
        <dbReference type="Proteomes" id="UP000250928"/>
    </source>
</evidence>
<feature type="domain" description="Hemerythrin-like" evidence="1">
    <location>
        <begin position="25"/>
        <end position="155"/>
    </location>
</feature>